<dbReference type="GO" id="GO:0033014">
    <property type="term" value="P:tetrapyrrole biosynthetic process"/>
    <property type="evidence" value="ECO:0007669"/>
    <property type="project" value="InterPro"/>
</dbReference>
<reference evidence="2" key="2">
    <citation type="journal article" date="2014" name="ISME J.">
        <title>Microbial stratification in low pH oxic and suboxic macroscopic growths along an acid mine drainage.</title>
        <authorList>
            <person name="Mendez-Garcia C."/>
            <person name="Mesa V."/>
            <person name="Sprenger R.R."/>
            <person name="Richter M."/>
            <person name="Diez M.S."/>
            <person name="Solano J."/>
            <person name="Bargiela R."/>
            <person name="Golyshina O.V."/>
            <person name="Manteca A."/>
            <person name="Ramos J.L."/>
            <person name="Gallego J.R."/>
            <person name="Llorente I."/>
            <person name="Martins Dos Santos V.A."/>
            <person name="Jensen O.N."/>
            <person name="Pelaez A.I."/>
            <person name="Sanchez J."/>
            <person name="Ferrer M."/>
        </authorList>
    </citation>
    <scope>NUCLEOTIDE SEQUENCE</scope>
</reference>
<dbReference type="SUPFAM" id="SSF69742">
    <property type="entry name" value="Glutamyl tRNA-reductase catalytic, N-terminal domain"/>
    <property type="match status" value="1"/>
</dbReference>
<dbReference type="InterPro" id="IPR015895">
    <property type="entry name" value="4pyrrol_synth_GluRdtase_N"/>
</dbReference>
<dbReference type="Gene3D" id="3.30.460.30">
    <property type="entry name" value="Glutamyl-tRNA reductase, N-terminal domain"/>
    <property type="match status" value="1"/>
</dbReference>
<proteinExistence type="predicted"/>
<dbReference type="Gene3D" id="3.40.50.720">
    <property type="entry name" value="NAD(P)-binding Rossmann-like Domain"/>
    <property type="match status" value="1"/>
</dbReference>
<reference evidence="2" key="1">
    <citation type="submission" date="2013-08" db="EMBL/GenBank/DDBJ databases">
        <authorList>
            <person name="Mendez C."/>
            <person name="Richter M."/>
            <person name="Ferrer M."/>
            <person name="Sanchez J."/>
        </authorList>
    </citation>
    <scope>NUCLEOTIDE SEQUENCE</scope>
</reference>
<dbReference type="EMBL" id="AUZZ01009779">
    <property type="protein sequence ID" value="EQD32560.1"/>
    <property type="molecule type" value="Genomic_DNA"/>
</dbReference>
<dbReference type="PANTHER" id="PTHR43120">
    <property type="entry name" value="GLUTAMYL-TRNA REDUCTASE 1, CHLOROPLASTIC"/>
    <property type="match status" value="1"/>
</dbReference>
<feature type="non-terminal residue" evidence="2">
    <location>
        <position position="1"/>
    </location>
</feature>
<dbReference type="EC" id="1.2.1.70" evidence="2"/>
<dbReference type="GO" id="GO:0050661">
    <property type="term" value="F:NADP binding"/>
    <property type="evidence" value="ECO:0007669"/>
    <property type="project" value="InterPro"/>
</dbReference>
<gene>
    <name evidence="2" type="ORF">B2A_13499</name>
</gene>
<sequence>VSVGEQEILHQVKIAFDDALARDRCSKSLSVIFRKAISVGKLVREKVPISKGKTSIPAHVGLMLSSELNAKGKCIAIVGSGKLATDLVKYAHMANPSSLRVYARSEESLRRIEKRIRSSHTE</sequence>
<dbReference type="AlphaFoldDB" id="T0ZRV8"/>
<evidence type="ECO:0000259" key="1">
    <source>
        <dbReference type="Pfam" id="PF05201"/>
    </source>
</evidence>
<feature type="domain" description="Glutamyl-tRNA reductase N-terminal" evidence="1">
    <location>
        <begin position="3"/>
        <end position="46"/>
    </location>
</feature>
<dbReference type="PANTHER" id="PTHR43120:SF1">
    <property type="entry name" value="GLUTAMYL-TRNA REDUCTASE 1, CHLOROPLASTIC"/>
    <property type="match status" value="1"/>
</dbReference>
<dbReference type="Pfam" id="PF05201">
    <property type="entry name" value="GlutR_N"/>
    <property type="match status" value="1"/>
</dbReference>
<organism evidence="2">
    <name type="scientific">mine drainage metagenome</name>
    <dbReference type="NCBI Taxonomy" id="410659"/>
    <lineage>
        <taxon>unclassified sequences</taxon>
        <taxon>metagenomes</taxon>
        <taxon>ecological metagenomes</taxon>
    </lineage>
</organism>
<keyword evidence="2" id="KW-0560">Oxidoreductase</keyword>
<comment type="caution">
    <text evidence="2">The sequence shown here is derived from an EMBL/GenBank/DDBJ whole genome shotgun (WGS) entry which is preliminary data.</text>
</comment>
<name>T0ZRV8_9ZZZZ</name>
<evidence type="ECO:0000313" key="2">
    <source>
        <dbReference type="EMBL" id="EQD32560.1"/>
    </source>
</evidence>
<protein>
    <submittedName>
        <fullName evidence="2">Glutamyl-tRNA reductase</fullName>
        <ecNumber evidence="2">1.2.1.70</ecNumber>
    </submittedName>
</protein>
<dbReference type="GO" id="GO:0008883">
    <property type="term" value="F:glutamyl-tRNA reductase activity"/>
    <property type="evidence" value="ECO:0007669"/>
    <property type="project" value="UniProtKB-EC"/>
</dbReference>
<accession>T0ZRV8</accession>
<dbReference type="InterPro" id="IPR036343">
    <property type="entry name" value="GluRdtase_N_sf"/>
</dbReference>